<evidence type="ECO:0008006" key="11">
    <source>
        <dbReference type="Google" id="ProtNLM"/>
    </source>
</evidence>
<evidence type="ECO:0000313" key="9">
    <source>
        <dbReference type="Proteomes" id="UP000070258"/>
    </source>
</evidence>
<evidence type="ECO:0000256" key="4">
    <source>
        <dbReference type="ARBA" id="ARBA00022989"/>
    </source>
</evidence>
<organism evidence="8 9">
    <name type="scientific">Tsukamurella pseudospumae</name>
    <dbReference type="NCBI Taxonomy" id="239498"/>
    <lineage>
        <taxon>Bacteria</taxon>
        <taxon>Bacillati</taxon>
        <taxon>Actinomycetota</taxon>
        <taxon>Actinomycetes</taxon>
        <taxon>Mycobacteriales</taxon>
        <taxon>Tsukamurellaceae</taxon>
        <taxon>Tsukamurella</taxon>
    </lineage>
</organism>
<evidence type="ECO:0000256" key="5">
    <source>
        <dbReference type="ARBA" id="ARBA00023136"/>
    </source>
</evidence>
<feature type="transmembrane region" description="Helical" evidence="6">
    <location>
        <begin position="121"/>
        <end position="143"/>
    </location>
</feature>
<reference evidence="9" key="3">
    <citation type="submission" date="2016-02" db="EMBL/GenBank/DDBJ databases">
        <authorList>
            <person name="Wen L."/>
            <person name="He K."/>
            <person name="Yang H."/>
        </authorList>
    </citation>
    <scope>NUCLEOTIDE SEQUENCE [LARGE SCALE GENOMIC DNA]</scope>
    <source>
        <strain evidence="9">JCM 15929</strain>
    </source>
</reference>
<feature type="transmembrane region" description="Helical" evidence="6">
    <location>
        <begin position="6"/>
        <end position="32"/>
    </location>
</feature>
<dbReference type="STRING" id="239498.AXK60_22340"/>
<gene>
    <name evidence="8" type="ORF">AXK60_22340</name>
    <name evidence="7" type="ORF">AXK61_18750</name>
</gene>
<dbReference type="EMBL" id="LSRE01000011">
    <property type="protein sequence ID" value="KXO98979.1"/>
    <property type="molecule type" value="Genomic_DNA"/>
</dbReference>
<comment type="caution">
    <text evidence="8">The sequence shown here is derived from an EMBL/GenBank/DDBJ whole genome shotgun (WGS) entry which is preliminary data.</text>
</comment>
<dbReference type="RefSeq" id="WP_068570279.1">
    <property type="nucleotide sequence ID" value="NZ_LSRE01000011.1"/>
</dbReference>
<dbReference type="AlphaFoldDB" id="A0A138AU98"/>
<evidence type="ECO:0000256" key="2">
    <source>
        <dbReference type="ARBA" id="ARBA00022475"/>
    </source>
</evidence>
<reference evidence="7 10" key="1">
    <citation type="submission" date="2016-02" db="EMBL/GenBank/DDBJ databases">
        <authorList>
            <person name="Teng J.L."/>
            <person name="Tang Y."/>
            <person name="Huang Y."/>
            <person name="Guo F."/>
            <person name="Wei W."/>
            <person name="Chen J.H."/>
            <person name="Wong S.Y."/>
            <person name="Lau S.K."/>
            <person name="Woo P.C."/>
        </authorList>
    </citation>
    <scope>NUCLEOTIDE SEQUENCE [LARGE SCALE GENOMIC DNA]</scope>
    <source>
        <strain evidence="7 10">JCM 13375</strain>
    </source>
</reference>
<dbReference type="Pfam" id="PF01810">
    <property type="entry name" value="LysE"/>
    <property type="match status" value="1"/>
</dbReference>
<feature type="transmembrane region" description="Helical" evidence="6">
    <location>
        <begin position="44"/>
        <end position="72"/>
    </location>
</feature>
<feature type="transmembrane region" description="Helical" evidence="6">
    <location>
        <begin position="155"/>
        <end position="179"/>
    </location>
</feature>
<feature type="transmembrane region" description="Helical" evidence="6">
    <location>
        <begin position="191"/>
        <end position="212"/>
    </location>
</feature>
<evidence type="ECO:0000256" key="3">
    <source>
        <dbReference type="ARBA" id="ARBA00022692"/>
    </source>
</evidence>
<accession>A0A138AU98</accession>
<sequence>MAPSALAAAFGAGIVAGLGVVLPLGAIGIMLLHEGASKGRRRAVPAAAGVGTADLLFAVLALAAGTALAPIVERWGRWPAAVGGLLLLAVAVLMVRKALRPAVPGADGAEPAGGATGWARYAMFFGLTVVNPFPLVYFGAIAVGLGEGLHRPPVAAAFAVGVGIASFGWNLVLISLGAVLRARSTARIQRVVTGIGGGIVAVCGVVVLVTAFA</sequence>
<reference evidence="8" key="2">
    <citation type="submission" date="2016-02" db="EMBL/GenBank/DDBJ databases">
        <authorList>
            <person name="Teng J.L."/>
            <person name="Yang Y."/>
            <person name="Huang Y."/>
            <person name="Guo F."/>
            <person name="Wei W."/>
            <person name="Chen J.H."/>
            <person name="Wong S.Y."/>
            <person name="Lau S.K."/>
            <person name="Woo P.C."/>
        </authorList>
    </citation>
    <scope>NUCLEOTIDE SEQUENCE</scope>
    <source>
        <strain evidence="8">JCM 15929</strain>
    </source>
</reference>
<dbReference type="InterPro" id="IPR001123">
    <property type="entry name" value="LeuE-type"/>
</dbReference>
<dbReference type="OrthoDB" id="4774807at2"/>
<dbReference type="Proteomes" id="UP000070409">
    <property type="component" value="Unassembled WGS sequence"/>
</dbReference>
<feature type="transmembrane region" description="Helical" evidence="6">
    <location>
        <begin position="78"/>
        <end position="95"/>
    </location>
</feature>
<dbReference type="GO" id="GO:0005886">
    <property type="term" value="C:plasma membrane"/>
    <property type="evidence" value="ECO:0007669"/>
    <property type="project" value="UniProtKB-SubCell"/>
</dbReference>
<evidence type="ECO:0000313" key="10">
    <source>
        <dbReference type="Proteomes" id="UP000070409"/>
    </source>
</evidence>
<dbReference type="Proteomes" id="UP000070258">
    <property type="component" value="Unassembled WGS sequence"/>
</dbReference>
<dbReference type="PANTHER" id="PTHR30086:SF20">
    <property type="entry name" value="ARGININE EXPORTER PROTEIN ARGO-RELATED"/>
    <property type="match status" value="1"/>
</dbReference>
<proteinExistence type="predicted"/>
<evidence type="ECO:0000313" key="8">
    <source>
        <dbReference type="EMBL" id="KXP14002.1"/>
    </source>
</evidence>
<name>A0A138AU98_9ACTN</name>
<evidence type="ECO:0000256" key="1">
    <source>
        <dbReference type="ARBA" id="ARBA00004651"/>
    </source>
</evidence>
<dbReference type="EMBL" id="LSRF01000008">
    <property type="protein sequence ID" value="KXP14002.1"/>
    <property type="molecule type" value="Genomic_DNA"/>
</dbReference>
<comment type="subcellular location">
    <subcellularLocation>
        <location evidence="1">Cell membrane</location>
        <topology evidence="1">Multi-pass membrane protein</topology>
    </subcellularLocation>
</comment>
<evidence type="ECO:0000256" key="6">
    <source>
        <dbReference type="SAM" id="Phobius"/>
    </source>
</evidence>
<keyword evidence="3 6" id="KW-0812">Transmembrane</keyword>
<keyword evidence="2" id="KW-1003">Cell membrane</keyword>
<dbReference type="PANTHER" id="PTHR30086">
    <property type="entry name" value="ARGININE EXPORTER PROTEIN ARGO"/>
    <property type="match status" value="1"/>
</dbReference>
<keyword evidence="5 6" id="KW-0472">Membrane</keyword>
<evidence type="ECO:0000313" key="7">
    <source>
        <dbReference type="EMBL" id="KXO98979.1"/>
    </source>
</evidence>
<dbReference type="GO" id="GO:0015171">
    <property type="term" value="F:amino acid transmembrane transporter activity"/>
    <property type="evidence" value="ECO:0007669"/>
    <property type="project" value="TreeGrafter"/>
</dbReference>
<keyword evidence="10" id="KW-1185">Reference proteome</keyword>
<protein>
    <recommendedName>
        <fullName evidence="11">Lysine transporter LysE</fullName>
    </recommendedName>
</protein>
<keyword evidence="4 6" id="KW-1133">Transmembrane helix</keyword>